<evidence type="ECO:0000313" key="3">
    <source>
        <dbReference type="Proteomes" id="UP000826195"/>
    </source>
</evidence>
<feature type="transmembrane region" description="Helical" evidence="1">
    <location>
        <begin position="98"/>
        <end position="119"/>
    </location>
</feature>
<dbReference type="Proteomes" id="UP000826195">
    <property type="component" value="Unassembled WGS sequence"/>
</dbReference>
<reference evidence="2 3" key="1">
    <citation type="journal article" date="2021" name="J. Hered.">
        <title>A chromosome-level genome assembly of the parasitoid wasp, Cotesia glomerata (Hymenoptera: Braconidae).</title>
        <authorList>
            <person name="Pinto B.J."/>
            <person name="Weis J.J."/>
            <person name="Gamble T."/>
            <person name="Ode P.J."/>
            <person name="Paul R."/>
            <person name="Zaspel J.M."/>
        </authorList>
    </citation>
    <scope>NUCLEOTIDE SEQUENCE [LARGE SCALE GENOMIC DNA]</scope>
    <source>
        <strain evidence="2">CgM1</strain>
    </source>
</reference>
<protein>
    <submittedName>
        <fullName evidence="2">Uncharacterized protein</fullName>
    </submittedName>
</protein>
<evidence type="ECO:0000313" key="2">
    <source>
        <dbReference type="EMBL" id="KAH0545662.1"/>
    </source>
</evidence>
<gene>
    <name evidence="2" type="ORF">KQX54_002150</name>
</gene>
<keyword evidence="1" id="KW-0472">Membrane</keyword>
<organism evidence="2 3">
    <name type="scientific">Cotesia glomerata</name>
    <name type="common">Lepidopteran parasitic wasp</name>
    <name type="synonym">Apanteles glomeratus</name>
    <dbReference type="NCBI Taxonomy" id="32391"/>
    <lineage>
        <taxon>Eukaryota</taxon>
        <taxon>Metazoa</taxon>
        <taxon>Ecdysozoa</taxon>
        <taxon>Arthropoda</taxon>
        <taxon>Hexapoda</taxon>
        <taxon>Insecta</taxon>
        <taxon>Pterygota</taxon>
        <taxon>Neoptera</taxon>
        <taxon>Endopterygota</taxon>
        <taxon>Hymenoptera</taxon>
        <taxon>Apocrita</taxon>
        <taxon>Ichneumonoidea</taxon>
        <taxon>Braconidae</taxon>
        <taxon>Microgastrinae</taxon>
        <taxon>Cotesia</taxon>
    </lineage>
</organism>
<keyword evidence="3" id="KW-1185">Reference proteome</keyword>
<comment type="caution">
    <text evidence="2">The sequence shown here is derived from an EMBL/GenBank/DDBJ whole genome shotgun (WGS) entry which is preliminary data.</text>
</comment>
<proteinExistence type="predicted"/>
<dbReference type="AlphaFoldDB" id="A0AAV7I4F5"/>
<accession>A0AAV7I4F5</accession>
<evidence type="ECO:0000256" key="1">
    <source>
        <dbReference type="SAM" id="Phobius"/>
    </source>
</evidence>
<dbReference type="EMBL" id="JAHXZJ010002237">
    <property type="protein sequence ID" value="KAH0545662.1"/>
    <property type="molecule type" value="Genomic_DNA"/>
</dbReference>
<keyword evidence="1" id="KW-0812">Transmembrane</keyword>
<keyword evidence="1" id="KW-1133">Transmembrane helix</keyword>
<name>A0AAV7I4F5_COTGL</name>
<sequence length="138" mass="15430">MEDAGCWMLDVASQFELRADSEEEKGTGRGKEAEEDVKGREEIIKLGQFTTSRLERSFCHHGTGKVALPLSFRSQPIILTRSLAPWARFRFKFRYDPVLGAGSLFTFPLLLFRFGLAGLGRMGATRSLMLGLGQENVD</sequence>